<dbReference type="InterPro" id="IPR036116">
    <property type="entry name" value="FN3_sf"/>
</dbReference>
<dbReference type="InterPro" id="IPR013783">
    <property type="entry name" value="Ig-like_fold"/>
</dbReference>
<dbReference type="InterPro" id="IPR051622">
    <property type="entry name" value="R-tyr_protein_phosphatases"/>
</dbReference>
<dbReference type="Pfam" id="PF00041">
    <property type="entry name" value="fn3"/>
    <property type="match status" value="1"/>
</dbReference>
<keyword evidence="3" id="KW-1015">Disulfide bond</keyword>
<evidence type="ECO:0000256" key="3">
    <source>
        <dbReference type="ARBA" id="ARBA00023157"/>
    </source>
</evidence>
<evidence type="ECO:0000256" key="2">
    <source>
        <dbReference type="ARBA" id="ARBA00022737"/>
    </source>
</evidence>
<dbReference type="PANTHER" id="PTHR24051">
    <property type="entry name" value="SUSHI DOMAIN-CONTAINING PROTEIN 1"/>
    <property type="match status" value="1"/>
</dbReference>
<dbReference type="Gene3D" id="2.60.40.10">
    <property type="entry name" value="Immunoglobulins"/>
    <property type="match status" value="2"/>
</dbReference>
<dbReference type="Pfam" id="PF18861">
    <property type="entry name" value="PTP_tm"/>
    <property type="match status" value="1"/>
</dbReference>
<dbReference type="KEGG" id="bbel:109475142"/>
<evidence type="ECO:0000313" key="6">
    <source>
        <dbReference type="Proteomes" id="UP000515135"/>
    </source>
</evidence>
<dbReference type="GeneID" id="109475142"/>
<dbReference type="InterPro" id="IPR041201">
    <property type="entry name" value="PTPRJ_TM"/>
</dbReference>
<dbReference type="CDD" id="cd00063">
    <property type="entry name" value="FN3"/>
    <property type="match status" value="1"/>
</dbReference>
<feature type="region of interest" description="Disordered" evidence="4">
    <location>
        <begin position="191"/>
        <end position="242"/>
    </location>
</feature>
<dbReference type="EC" id="3.1.3.48" evidence="1"/>
<evidence type="ECO:0000313" key="7">
    <source>
        <dbReference type="RefSeq" id="XP_019631237.1"/>
    </source>
</evidence>
<keyword evidence="6" id="KW-1185">Reference proteome</keyword>
<dbReference type="Proteomes" id="UP000515135">
    <property type="component" value="Unplaced"/>
</dbReference>
<feature type="compositionally biased region" description="Polar residues" evidence="4">
    <location>
        <begin position="206"/>
        <end position="227"/>
    </location>
</feature>
<dbReference type="PANTHER" id="PTHR24051:SF13">
    <property type="entry name" value="TYROSINE-PROTEIN KINASE RECEPTOR TIE-2-LIKE"/>
    <property type="match status" value="1"/>
</dbReference>
<dbReference type="OrthoDB" id="6058203at2759"/>
<dbReference type="RefSeq" id="XP_019631237.1">
    <property type="nucleotide sequence ID" value="XM_019775678.1"/>
</dbReference>
<name>A0A6P4ZJI1_BRABE</name>
<proteinExistence type="predicted"/>
<dbReference type="AlphaFoldDB" id="A0A6P4ZJI1"/>
<sequence length="242" mass="26680">MSLQTRALSSTQIELTWSVDTYADQVQHYLVSVQQRGTTNVTTFAVRSSSITVQNLLPYTYYEFWVVADIGDFQSNRSEIVSQRTQPGEPPAPEKPVLQDQTKVSPTTFPLEVKPTSERNGPIGCYHVVVVKSSSTDNLPDPEMLQTYKTLEEAKNTGNDNIAYIAMALTPDKVGDSTTVTVGDGAVTSCNPDQAGRKRRALTSDDVYNQEYTNSPLEPDSSYTTSVRAYGQDDGGQMKMLK</sequence>
<keyword evidence="2" id="KW-0677">Repeat</keyword>
<dbReference type="SUPFAM" id="SSF49265">
    <property type="entry name" value="Fibronectin type III"/>
    <property type="match status" value="1"/>
</dbReference>
<protein>
    <recommendedName>
        <fullName evidence="1">protein-tyrosine-phosphatase</fullName>
        <ecNumber evidence="1">3.1.3.48</ecNumber>
    </recommendedName>
</protein>
<dbReference type="PROSITE" id="PS50853">
    <property type="entry name" value="FN3"/>
    <property type="match status" value="1"/>
</dbReference>
<dbReference type="InterPro" id="IPR003961">
    <property type="entry name" value="FN3_dom"/>
</dbReference>
<reference evidence="7" key="1">
    <citation type="submission" date="2025-08" db="UniProtKB">
        <authorList>
            <consortium name="RefSeq"/>
        </authorList>
    </citation>
    <scope>IDENTIFICATION</scope>
    <source>
        <tissue evidence="7">Gonad</tissue>
    </source>
</reference>
<dbReference type="GO" id="GO:0004725">
    <property type="term" value="F:protein tyrosine phosphatase activity"/>
    <property type="evidence" value="ECO:0007669"/>
    <property type="project" value="UniProtKB-EC"/>
</dbReference>
<evidence type="ECO:0000256" key="4">
    <source>
        <dbReference type="SAM" id="MobiDB-lite"/>
    </source>
</evidence>
<feature type="domain" description="Fibronectin type-III" evidence="5">
    <location>
        <begin position="1"/>
        <end position="88"/>
    </location>
</feature>
<accession>A0A6P4ZJI1</accession>
<evidence type="ECO:0000259" key="5">
    <source>
        <dbReference type="PROSITE" id="PS50853"/>
    </source>
</evidence>
<evidence type="ECO:0000256" key="1">
    <source>
        <dbReference type="ARBA" id="ARBA00013064"/>
    </source>
</evidence>
<organism evidence="6 7">
    <name type="scientific">Branchiostoma belcheri</name>
    <name type="common">Amphioxus</name>
    <dbReference type="NCBI Taxonomy" id="7741"/>
    <lineage>
        <taxon>Eukaryota</taxon>
        <taxon>Metazoa</taxon>
        <taxon>Chordata</taxon>
        <taxon>Cephalochordata</taxon>
        <taxon>Leptocardii</taxon>
        <taxon>Amphioxiformes</taxon>
        <taxon>Branchiostomatidae</taxon>
        <taxon>Branchiostoma</taxon>
    </lineage>
</organism>
<gene>
    <name evidence="7" type="primary">LOC109475142</name>
</gene>